<dbReference type="InterPro" id="IPR032816">
    <property type="entry name" value="VTT_dom"/>
</dbReference>
<gene>
    <name evidence="4" type="ORF">E0L93_03680</name>
</gene>
<keyword evidence="2" id="KW-0812">Transmembrane</keyword>
<keyword evidence="2" id="KW-1133">Transmembrane helix</keyword>
<comment type="similarity">
    <text evidence="1">Belongs to the DedA family.</text>
</comment>
<dbReference type="OrthoDB" id="9810270at2"/>
<dbReference type="InterPro" id="IPR051311">
    <property type="entry name" value="DedA_domain"/>
</dbReference>
<evidence type="ECO:0000259" key="3">
    <source>
        <dbReference type="Pfam" id="PF09335"/>
    </source>
</evidence>
<dbReference type="GO" id="GO:0005886">
    <property type="term" value="C:plasma membrane"/>
    <property type="evidence" value="ECO:0007669"/>
    <property type="project" value="TreeGrafter"/>
</dbReference>
<sequence>MIAWSASPYAMAALFIFAFWESSFFPIPPDPLLIAMAVGSPAMALIFAGICTVGSVLGAALGYVVGLKGGRPVAERLFSKEKILAAERLYHRYDVWAIGAAAFTPIPYKVFTITGGMARLNFPRFMLASLLGRGGRFFLVGALILIFGPSIQHLIDQYFELLTIAFMVLLVGGFVAVRYAGRYLARREAAEKRRKALK</sequence>
<evidence type="ECO:0000256" key="2">
    <source>
        <dbReference type="SAM" id="Phobius"/>
    </source>
</evidence>
<organism evidence="4 5">
    <name type="scientific">Rubrobacter taiwanensis</name>
    <dbReference type="NCBI Taxonomy" id="185139"/>
    <lineage>
        <taxon>Bacteria</taxon>
        <taxon>Bacillati</taxon>
        <taxon>Actinomycetota</taxon>
        <taxon>Rubrobacteria</taxon>
        <taxon>Rubrobacterales</taxon>
        <taxon>Rubrobacteraceae</taxon>
        <taxon>Rubrobacter</taxon>
    </lineage>
</organism>
<feature type="transmembrane region" description="Helical" evidence="2">
    <location>
        <begin position="6"/>
        <end position="25"/>
    </location>
</feature>
<name>A0A4R1BQZ8_9ACTN</name>
<dbReference type="Proteomes" id="UP000295244">
    <property type="component" value="Unassembled WGS sequence"/>
</dbReference>
<accession>A0A4R1BQZ8</accession>
<dbReference type="PANTHER" id="PTHR42709">
    <property type="entry name" value="ALKALINE PHOSPHATASE LIKE PROTEIN"/>
    <property type="match status" value="1"/>
</dbReference>
<dbReference type="Pfam" id="PF09335">
    <property type="entry name" value="VTT_dom"/>
    <property type="match status" value="1"/>
</dbReference>
<reference evidence="4 5" key="1">
    <citation type="submission" date="2019-03" db="EMBL/GenBank/DDBJ databases">
        <title>Whole genome sequence of a novel Rubrobacter taiwanensis strain, isolated from Yellowstone National Park.</title>
        <authorList>
            <person name="Freed S."/>
            <person name="Ramaley R.F."/>
            <person name="Kyndt J.A."/>
        </authorList>
    </citation>
    <scope>NUCLEOTIDE SEQUENCE [LARGE SCALE GENOMIC DNA]</scope>
    <source>
        <strain evidence="4 5">Yellowstone</strain>
    </source>
</reference>
<proteinExistence type="inferred from homology"/>
<dbReference type="EMBL" id="SKBU01000006">
    <property type="protein sequence ID" value="TCJ20130.1"/>
    <property type="molecule type" value="Genomic_DNA"/>
</dbReference>
<dbReference type="AlphaFoldDB" id="A0A4R1BQZ8"/>
<evidence type="ECO:0000313" key="5">
    <source>
        <dbReference type="Proteomes" id="UP000295244"/>
    </source>
</evidence>
<dbReference type="PANTHER" id="PTHR42709:SF11">
    <property type="entry name" value="DEDA FAMILY PROTEIN"/>
    <property type="match status" value="1"/>
</dbReference>
<feature type="transmembrane region" description="Helical" evidence="2">
    <location>
        <begin position="32"/>
        <end position="65"/>
    </location>
</feature>
<feature type="transmembrane region" description="Helical" evidence="2">
    <location>
        <begin position="161"/>
        <end position="185"/>
    </location>
</feature>
<feature type="transmembrane region" description="Helical" evidence="2">
    <location>
        <begin position="137"/>
        <end position="155"/>
    </location>
</feature>
<feature type="domain" description="VTT" evidence="3">
    <location>
        <begin position="28"/>
        <end position="140"/>
    </location>
</feature>
<evidence type="ECO:0000256" key="1">
    <source>
        <dbReference type="ARBA" id="ARBA00010792"/>
    </source>
</evidence>
<keyword evidence="5" id="KW-1185">Reference proteome</keyword>
<evidence type="ECO:0000313" key="4">
    <source>
        <dbReference type="EMBL" id="TCJ20130.1"/>
    </source>
</evidence>
<keyword evidence="2" id="KW-0472">Membrane</keyword>
<protein>
    <submittedName>
        <fullName evidence="4">DedA family protein</fullName>
    </submittedName>
</protein>
<comment type="caution">
    <text evidence="4">The sequence shown here is derived from an EMBL/GenBank/DDBJ whole genome shotgun (WGS) entry which is preliminary data.</text>
</comment>